<accession>A0A1Y0EMD3</accession>
<reference evidence="1 2" key="1">
    <citation type="submission" date="2017-05" db="EMBL/GenBank/DDBJ databases">
        <authorList>
            <person name="Song R."/>
            <person name="Chenine A.L."/>
            <person name="Ruprecht R.M."/>
        </authorList>
    </citation>
    <scope>NUCLEOTIDE SEQUENCE [LARGE SCALE GENOMIC DNA]</scope>
    <source>
        <strain evidence="1 2">DSM 26136</strain>
    </source>
</reference>
<dbReference type="Proteomes" id="UP000196138">
    <property type="component" value="Chromosome"/>
</dbReference>
<dbReference type="EMBL" id="CP021455">
    <property type="protein sequence ID" value="ARU04499.1"/>
    <property type="molecule type" value="Genomic_DNA"/>
</dbReference>
<dbReference type="AlphaFoldDB" id="A0A1Y0EMD3"/>
<protein>
    <submittedName>
        <fullName evidence="1">Uncharacterized protein</fullName>
    </submittedName>
</protein>
<proteinExistence type="predicted"/>
<name>A0A1Y0EMD3_9BURK</name>
<dbReference type="KEGG" id="cser:CCO03_07250"/>
<sequence>MPASMAQAAGRVRPVGDIHAPLAVAGVALECDLVGSAQAEPAGLRCWMDMGYVRFFDQKAMELE</sequence>
<organism evidence="1 2">
    <name type="scientific">Comamonas serinivorans</name>
    <dbReference type="NCBI Taxonomy" id="1082851"/>
    <lineage>
        <taxon>Bacteria</taxon>
        <taxon>Pseudomonadati</taxon>
        <taxon>Pseudomonadota</taxon>
        <taxon>Betaproteobacteria</taxon>
        <taxon>Burkholderiales</taxon>
        <taxon>Comamonadaceae</taxon>
        <taxon>Comamonas</taxon>
    </lineage>
</organism>
<keyword evidence="2" id="KW-1185">Reference proteome</keyword>
<gene>
    <name evidence="1" type="ORF">CCO03_07250</name>
</gene>
<evidence type="ECO:0000313" key="1">
    <source>
        <dbReference type="EMBL" id="ARU04499.1"/>
    </source>
</evidence>
<evidence type="ECO:0000313" key="2">
    <source>
        <dbReference type="Proteomes" id="UP000196138"/>
    </source>
</evidence>